<accession>A0AAN1XV10</accession>
<dbReference type="KEGG" id="vab:WPS_12170"/>
<dbReference type="SUPFAM" id="SSF53271">
    <property type="entry name" value="PRTase-like"/>
    <property type="match status" value="1"/>
</dbReference>
<evidence type="ECO:0000313" key="3">
    <source>
        <dbReference type="Proteomes" id="UP001317532"/>
    </source>
</evidence>
<name>A0AAN1XV10_UNVUL</name>
<gene>
    <name evidence="2" type="ORF">WPS_12170</name>
</gene>
<keyword evidence="3" id="KW-1185">Reference proteome</keyword>
<reference evidence="2 3" key="1">
    <citation type="journal article" date="2022" name="ISME Commun">
        <title>Vulcanimicrobium alpinus gen. nov. sp. nov., the first cultivated representative of the candidate phylum 'Eremiobacterota', is a metabolically versatile aerobic anoxygenic phototroph.</title>
        <authorList>
            <person name="Yabe S."/>
            <person name="Muto K."/>
            <person name="Abe K."/>
            <person name="Yokota A."/>
            <person name="Staudigel H."/>
            <person name="Tebo B.M."/>
        </authorList>
    </citation>
    <scope>NUCLEOTIDE SEQUENCE [LARGE SCALE GENOMIC DNA]</scope>
    <source>
        <strain evidence="2 3">WC8-2</strain>
    </source>
</reference>
<organism evidence="2 3">
    <name type="scientific">Vulcanimicrobium alpinum</name>
    <dbReference type="NCBI Taxonomy" id="3016050"/>
    <lineage>
        <taxon>Bacteria</taxon>
        <taxon>Bacillati</taxon>
        <taxon>Vulcanimicrobiota</taxon>
        <taxon>Vulcanimicrobiia</taxon>
        <taxon>Vulcanimicrobiales</taxon>
        <taxon>Vulcanimicrobiaceae</taxon>
        <taxon>Vulcanimicrobium</taxon>
    </lineage>
</organism>
<protein>
    <recommendedName>
        <fullName evidence="4">ComF family protein</fullName>
    </recommendedName>
</protein>
<dbReference type="PANTHER" id="PTHR47505:SF1">
    <property type="entry name" value="DNA UTILIZATION PROTEIN YHGH"/>
    <property type="match status" value="1"/>
</dbReference>
<sequence length="207" mass="21986">MLDRARRWLFPSACVACDAPGPGLCASCAPSPREAIAFAIDSVPGFALGAYDGPLRDAIVAMKHGLRDPLDAFVALLDRAQLDAPLVPLPTTRRRAAERGFDQSVTIARRVAARRGIGVQELLVKRGAPQAGRDRRERRAATGRFAVRDDAPRPRAVTLFDDVCTTGATARDAIEALRRAGVGVRRLVVLARAGGTSAAARGSIPTQ</sequence>
<dbReference type="EMBL" id="AP025523">
    <property type="protein sequence ID" value="BDE05941.1"/>
    <property type="molecule type" value="Genomic_DNA"/>
</dbReference>
<proteinExistence type="inferred from homology"/>
<comment type="similarity">
    <text evidence="1">Belongs to the ComF/GntX family.</text>
</comment>
<evidence type="ECO:0000256" key="1">
    <source>
        <dbReference type="ARBA" id="ARBA00008007"/>
    </source>
</evidence>
<dbReference type="InterPro" id="IPR029057">
    <property type="entry name" value="PRTase-like"/>
</dbReference>
<dbReference type="PANTHER" id="PTHR47505">
    <property type="entry name" value="DNA UTILIZATION PROTEIN YHGH"/>
    <property type="match status" value="1"/>
</dbReference>
<dbReference type="CDD" id="cd06223">
    <property type="entry name" value="PRTases_typeI"/>
    <property type="match status" value="1"/>
</dbReference>
<dbReference type="Gene3D" id="3.40.50.2020">
    <property type="match status" value="1"/>
</dbReference>
<dbReference type="AlphaFoldDB" id="A0AAN1XV10"/>
<evidence type="ECO:0000313" key="2">
    <source>
        <dbReference type="EMBL" id="BDE05941.1"/>
    </source>
</evidence>
<dbReference type="InterPro" id="IPR051910">
    <property type="entry name" value="ComF/GntX_DNA_util-trans"/>
</dbReference>
<dbReference type="RefSeq" id="WP_317996948.1">
    <property type="nucleotide sequence ID" value="NZ_AP025523.1"/>
</dbReference>
<dbReference type="Proteomes" id="UP001317532">
    <property type="component" value="Chromosome"/>
</dbReference>
<dbReference type="InterPro" id="IPR000836">
    <property type="entry name" value="PRTase_dom"/>
</dbReference>
<evidence type="ECO:0008006" key="4">
    <source>
        <dbReference type="Google" id="ProtNLM"/>
    </source>
</evidence>